<dbReference type="InterPro" id="IPR036047">
    <property type="entry name" value="F-box-like_dom_sf"/>
</dbReference>
<protein>
    <recommendedName>
        <fullName evidence="2">F-box domain-containing protein</fullName>
    </recommendedName>
</protein>
<dbReference type="GeneID" id="42051820"/>
<evidence type="ECO:0000259" key="2">
    <source>
        <dbReference type="PROSITE" id="PS50181"/>
    </source>
</evidence>
<dbReference type="AlphaFoldDB" id="A0A1L7VAV5"/>
<feature type="compositionally biased region" description="Basic and acidic residues" evidence="1">
    <location>
        <begin position="1"/>
        <end position="10"/>
    </location>
</feature>
<comment type="caution">
    <text evidence="3">The sequence shown here is derived from an EMBL/GenBank/DDBJ whole genome shotgun (WGS) entry which is preliminary data.</text>
</comment>
<keyword evidence="4" id="KW-1185">Reference proteome</keyword>
<proteinExistence type="predicted"/>
<reference evidence="4" key="1">
    <citation type="journal article" date="2016" name="Genome Biol. Evol.">
        <title>Comparative 'omics' of the Fusarium fujikuroi species complex highlights differences in genetic potential and metabolite synthesis.</title>
        <authorList>
            <person name="Niehaus E.-M."/>
            <person name="Muensterkoetter M."/>
            <person name="Proctor R.H."/>
            <person name="Brown D.W."/>
            <person name="Sharon A."/>
            <person name="Idan Y."/>
            <person name="Oren-Young L."/>
            <person name="Sieber C.M."/>
            <person name="Novak O."/>
            <person name="Pencik A."/>
            <person name="Tarkowska D."/>
            <person name="Hromadova K."/>
            <person name="Freeman S."/>
            <person name="Maymon M."/>
            <person name="Elazar M."/>
            <person name="Youssef S.A."/>
            <person name="El-Shabrawy E.S.M."/>
            <person name="Shalaby A.B.A."/>
            <person name="Houterman P."/>
            <person name="Brock N.L."/>
            <person name="Burkhardt I."/>
            <person name="Tsavkelova E.A."/>
            <person name="Dickschat J.S."/>
            <person name="Galuszka P."/>
            <person name="Gueldener U."/>
            <person name="Tudzynski B."/>
        </authorList>
    </citation>
    <scope>NUCLEOTIDE SEQUENCE [LARGE SCALE GENOMIC DNA]</scope>
    <source>
        <strain evidence="4">ET1</strain>
    </source>
</reference>
<dbReference type="VEuPathDB" id="FungiDB:FPRO_06941"/>
<feature type="domain" description="F-box" evidence="2">
    <location>
        <begin position="50"/>
        <end position="106"/>
    </location>
</feature>
<sequence>MRKADDEARGKGSAIEESLWKTPPSSTLGNGLPHRTELIHDHIGPRSPEPSRLQRLPDELLLMIISYLSHGDSESGLAFFALQQVTRRFRRLMQGAEFQQHYFSTHLCCQWCSGGYEDYSNSSRDPWRVRHCFEYSLPFPWLKAEVGKLIRRDYACKSCRKWRNSRTNSVTCKFQALDSYTWSWSKCDPCGVEHPNACFNRWQLAMPKGVCIGRQGHIRLCSHKTLTYDDIKGRIDGGQHGEDRIFLGSCDHEDHSRPCVEGQGPQAFATKLPGGMTVIIIFWRGHSGGDQFVFHPSGYLYKTKLKDVIQNIRLQGGCHMTPQRGLNAMAEWDSIVEIDGSESISPELIKLRGGWASEDPGRPHTCSPFRTLKVACGHCEKGVTVLITDSLSLSVEAFVNQPWPVNIITEHWLYCINLDVEPHSSLPLKQDNNYSSRKMDMSVQDTKLVEQLFLDLPISEVLHPTEGTPVFEPWASSYVKSIRESRFGDAIWARYQMLGQVVDGLCRGKTIVERITEDAMGYKKYSSEFYAEAVAFYRANNSSSDGHPEVIEIILRVDTEDLTGKHIPEDG</sequence>
<dbReference type="EMBL" id="FJOF01000003">
    <property type="protein sequence ID" value="CZR37868.1"/>
    <property type="molecule type" value="Genomic_DNA"/>
</dbReference>
<dbReference type="PROSITE" id="PS50181">
    <property type="entry name" value="FBOX"/>
    <property type="match status" value="1"/>
</dbReference>
<dbReference type="InterPro" id="IPR001810">
    <property type="entry name" value="F-box_dom"/>
</dbReference>
<accession>A0A1L7VAV5</accession>
<dbReference type="SUPFAM" id="SSF81383">
    <property type="entry name" value="F-box domain"/>
    <property type="match status" value="1"/>
</dbReference>
<evidence type="ECO:0000256" key="1">
    <source>
        <dbReference type="SAM" id="MobiDB-lite"/>
    </source>
</evidence>
<organism evidence="3 4">
    <name type="scientific">Fusarium proliferatum (strain ET1)</name>
    <name type="common">Orchid endophyte fungus</name>
    <dbReference type="NCBI Taxonomy" id="1227346"/>
    <lineage>
        <taxon>Eukaryota</taxon>
        <taxon>Fungi</taxon>
        <taxon>Dikarya</taxon>
        <taxon>Ascomycota</taxon>
        <taxon>Pezizomycotina</taxon>
        <taxon>Sordariomycetes</taxon>
        <taxon>Hypocreomycetidae</taxon>
        <taxon>Hypocreales</taxon>
        <taxon>Nectriaceae</taxon>
        <taxon>Fusarium</taxon>
        <taxon>Fusarium fujikuroi species complex</taxon>
    </lineage>
</organism>
<evidence type="ECO:0000313" key="4">
    <source>
        <dbReference type="Proteomes" id="UP000183971"/>
    </source>
</evidence>
<feature type="compositionally biased region" description="Basic and acidic residues" evidence="1">
    <location>
        <begin position="34"/>
        <end position="44"/>
    </location>
</feature>
<gene>
    <name evidence="3" type="ORF">FPRO_06941</name>
</gene>
<dbReference type="Proteomes" id="UP000183971">
    <property type="component" value="Unassembled WGS sequence"/>
</dbReference>
<name>A0A1L7VAV5_FUSPR</name>
<evidence type="ECO:0000313" key="3">
    <source>
        <dbReference type="EMBL" id="CZR37868.1"/>
    </source>
</evidence>
<feature type="region of interest" description="Disordered" evidence="1">
    <location>
        <begin position="1"/>
        <end position="51"/>
    </location>
</feature>
<dbReference type="RefSeq" id="XP_031078461.1">
    <property type="nucleotide sequence ID" value="XM_031228090.1"/>
</dbReference>
<dbReference type="Pfam" id="PF00646">
    <property type="entry name" value="F-box"/>
    <property type="match status" value="1"/>
</dbReference>